<feature type="compositionally biased region" description="Basic residues" evidence="6">
    <location>
        <begin position="104"/>
        <end position="113"/>
    </location>
</feature>
<dbReference type="GO" id="GO:0043565">
    <property type="term" value="F:sequence-specific DNA binding"/>
    <property type="evidence" value="ECO:0007669"/>
    <property type="project" value="TreeGrafter"/>
</dbReference>
<protein>
    <submittedName>
        <fullName evidence="9">LOW QUALITY PROTEIN: transcription factor TCP23</fullName>
    </submittedName>
</protein>
<evidence type="ECO:0000256" key="2">
    <source>
        <dbReference type="ARBA" id="ARBA00023015"/>
    </source>
</evidence>
<dbReference type="Pfam" id="PF03634">
    <property type="entry name" value="TCP"/>
    <property type="match status" value="1"/>
</dbReference>
<dbReference type="InterPro" id="IPR005333">
    <property type="entry name" value="Transcription_factor_TCP"/>
</dbReference>
<evidence type="ECO:0000256" key="6">
    <source>
        <dbReference type="SAM" id="MobiDB-lite"/>
    </source>
</evidence>
<dbReference type="PROSITE" id="PS51369">
    <property type="entry name" value="TCP"/>
    <property type="match status" value="1"/>
</dbReference>
<keyword evidence="2" id="KW-0805">Transcription regulation</keyword>
<feature type="compositionally biased region" description="Polar residues" evidence="6">
    <location>
        <begin position="236"/>
        <end position="267"/>
    </location>
</feature>
<dbReference type="Proteomes" id="UP000504604">
    <property type="component" value="Linkage group LG2"/>
</dbReference>
<dbReference type="PANTHER" id="PTHR31072">
    <property type="entry name" value="TRANSCRIPTION FACTOR TCP4-RELATED"/>
    <property type="match status" value="1"/>
</dbReference>
<keyword evidence="3" id="KW-0238">DNA-binding</keyword>
<name>A0A6I9UAD5_SESIN</name>
<evidence type="ECO:0000259" key="7">
    <source>
        <dbReference type="PROSITE" id="PS51369"/>
    </source>
</evidence>
<evidence type="ECO:0000256" key="1">
    <source>
        <dbReference type="ARBA" id="ARBA00004123"/>
    </source>
</evidence>
<keyword evidence="8" id="KW-1185">Reference proteome</keyword>
<feature type="compositionally biased region" description="Basic residues" evidence="6">
    <location>
        <begin position="388"/>
        <end position="400"/>
    </location>
</feature>
<dbReference type="PANTHER" id="PTHR31072:SF108">
    <property type="entry name" value="TRANSCRIPTION FACTOR TCP22-RELATED"/>
    <property type="match status" value="1"/>
</dbReference>
<keyword evidence="4" id="KW-0804">Transcription</keyword>
<evidence type="ECO:0000313" key="8">
    <source>
        <dbReference type="Proteomes" id="UP000504604"/>
    </source>
</evidence>
<organism evidence="8 9">
    <name type="scientific">Sesamum indicum</name>
    <name type="common">Oriental sesame</name>
    <name type="synonym">Sesamum orientale</name>
    <dbReference type="NCBI Taxonomy" id="4182"/>
    <lineage>
        <taxon>Eukaryota</taxon>
        <taxon>Viridiplantae</taxon>
        <taxon>Streptophyta</taxon>
        <taxon>Embryophyta</taxon>
        <taxon>Tracheophyta</taxon>
        <taxon>Spermatophyta</taxon>
        <taxon>Magnoliopsida</taxon>
        <taxon>eudicotyledons</taxon>
        <taxon>Gunneridae</taxon>
        <taxon>Pentapetalae</taxon>
        <taxon>asterids</taxon>
        <taxon>lamiids</taxon>
        <taxon>Lamiales</taxon>
        <taxon>Pedaliaceae</taxon>
        <taxon>Sesamum</taxon>
    </lineage>
</organism>
<dbReference type="RefSeq" id="XP_011096575.1">
    <property type="nucleotide sequence ID" value="XM_011098273.2"/>
</dbReference>
<dbReference type="InterPro" id="IPR017887">
    <property type="entry name" value="TF_TCP_subgr"/>
</dbReference>
<comment type="subcellular location">
    <subcellularLocation>
        <location evidence="1">Nucleus</location>
    </subcellularLocation>
</comment>
<keyword evidence="5" id="KW-0539">Nucleus</keyword>
<evidence type="ECO:0000256" key="4">
    <source>
        <dbReference type="ARBA" id="ARBA00023163"/>
    </source>
</evidence>
<evidence type="ECO:0000256" key="3">
    <source>
        <dbReference type="ARBA" id="ARBA00023125"/>
    </source>
</evidence>
<evidence type="ECO:0000313" key="9">
    <source>
        <dbReference type="RefSeq" id="XP_011096575.1"/>
    </source>
</evidence>
<proteinExistence type="predicted"/>
<dbReference type="GeneID" id="105175721"/>
<dbReference type="AlphaFoldDB" id="A0A6I9UAD5"/>
<sequence length="418" mass="44516">MEFMEPHPKNQGAAANNSNSDHHEAASSLQLVSPHHHQSQPEPGSGSGPAPPHGPFMGSISMQQSRNLAHSSSASSTTNHPSTTATTTNNNNSSNDNNSAANKAVKKPSKDRHTKVDGRGRRIRMPALCAARVFQLTRELGHKSDGETIEWLLHQAEPAIIAATGTGTIPANFSTLNVSLRSSGTTISAPPSKSAPLFLGSATGMLGFHHQITSNTHFGQDPDENYIKKRFREDTSGATSPKSGRTSTVQDQETGSDPKSGSSQPSNFIPAPAMWAVAPAAANVGNAFWMLPVTGSAATATAGQPEWQYKAPSMQRIGGFEFPGAGRFSPVQLGSGQLGSMVLQQPQPPSAQQLGLGVTETNMGMLASMNAYNSSNSRIDLGMNLEHHHHHHHHQHHQHHQNQPQQSDSGDENPKDSQ</sequence>
<dbReference type="GO" id="GO:0005634">
    <property type="term" value="C:nucleus"/>
    <property type="evidence" value="ECO:0007669"/>
    <property type="project" value="UniProtKB-SubCell"/>
</dbReference>
<dbReference type="InParanoid" id="A0A6I9UAD5"/>
<evidence type="ECO:0000256" key="5">
    <source>
        <dbReference type="ARBA" id="ARBA00023242"/>
    </source>
</evidence>
<feature type="compositionally biased region" description="Low complexity" evidence="6">
    <location>
        <begin position="69"/>
        <end position="102"/>
    </location>
</feature>
<dbReference type="FunCoup" id="A0A6I9UAD5">
    <property type="interactions" value="97"/>
</dbReference>
<feature type="region of interest" description="Disordered" evidence="6">
    <location>
        <begin position="1"/>
        <end position="123"/>
    </location>
</feature>
<accession>A0A6I9UAD5</accession>
<dbReference type="KEGG" id="sind:105175721"/>
<gene>
    <name evidence="9" type="primary">LOC105175721</name>
</gene>
<dbReference type="GO" id="GO:0003700">
    <property type="term" value="F:DNA-binding transcription factor activity"/>
    <property type="evidence" value="ECO:0007669"/>
    <property type="project" value="InterPro"/>
</dbReference>
<feature type="region of interest" description="Disordered" evidence="6">
    <location>
        <begin position="233"/>
        <end position="267"/>
    </location>
</feature>
<dbReference type="OrthoDB" id="1904351at2759"/>
<feature type="domain" description="TCP" evidence="7">
    <location>
        <begin position="109"/>
        <end position="163"/>
    </location>
</feature>
<feature type="region of interest" description="Disordered" evidence="6">
    <location>
        <begin position="388"/>
        <end position="418"/>
    </location>
</feature>
<reference evidence="9" key="1">
    <citation type="submission" date="2025-08" db="UniProtKB">
        <authorList>
            <consortium name="RefSeq"/>
        </authorList>
    </citation>
    <scope>IDENTIFICATION</scope>
</reference>